<evidence type="ECO:0000256" key="11">
    <source>
        <dbReference type="RuleBase" id="RU003357"/>
    </source>
</evidence>
<comment type="similarity">
    <text evidence="10 11">Belongs to the TonB-dependent receptor family.</text>
</comment>
<dbReference type="InterPro" id="IPR036942">
    <property type="entry name" value="Beta-barrel_TonB_sf"/>
</dbReference>
<dbReference type="PROSITE" id="PS52016">
    <property type="entry name" value="TONB_DEPENDENT_REC_3"/>
    <property type="match status" value="1"/>
</dbReference>
<feature type="domain" description="TonB-dependent receptor plug" evidence="14">
    <location>
        <begin position="49"/>
        <end position="151"/>
    </location>
</feature>
<dbReference type="GO" id="GO:0044718">
    <property type="term" value="P:siderophore transmembrane transport"/>
    <property type="evidence" value="ECO:0007669"/>
    <property type="project" value="TreeGrafter"/>
</dbReference>
<dbReference type="SUPFAM" id="SSF56935">
    <property type="entry name" value="Porins"/>
    <property type="match status" value="1"/>
</dbReference>
<dbReference type="InterPro" id="IPR039426">
    <property type="entry name" value="TonB-dep_rcpt-like"/>
</dbReference>
<reference evidence="16" key="1">
    <citation type="submission" date="2015-03" db="EMBL/GenBank/DDBJ databases">
        <authorList>
            <person name="Nijsse Bart"/>
        </authorList>
    </citation>
    <scope>NUCLEOTIDE SEQUENCE [LARGE SCALE GENOMIC DNA]</scope>
</reference>
<evidence type="ECO:0000256" key="3">
    <source>
        <dbReference type="ARBA" id="ARBA00022452"/>
    </source>
</evidence>
<dbReference type="Gene3D" id="2.170.130.10">
    <property type="entry name" value="TonB-dependent receptor, plug domain"/>
    <property type="match status" value="1"/>
</dbReference>
<keyword evidence="4 10" id="KW-0812">Transmembrane</keyword>
<evidence type="ECO:0000259" key="14">
    <source>
        <dbReference type="Pfam" id="PF07715"/>
    </source>
</evidence>
<keyword evidence="9 10" id="KW-0998">Cell outer membrane</keyword>
<keyword evidence="5 12" id="KW-0732">Signal</keyword>
<keyword evidence="7 10" id="KW-0472">Membrane</keyword>
<keyword evidence="6 11" id="KW-0798">TonB box</keyword>
<feature type="signal peptide" evidence="12">
    <location>
        <begin position="1"/>
        <end position="25"/>
    </location>
</feature>
<evidence type="ECO:0000256" key="2">
    <source>
        <dbReference type="ARBA" id="ARBA00022448"/>
    </source>
</evidence>
<keyword evidence="2 10" id="KW-0813">Transport</keyword>
<accession>A0A0U1L5B5</accession>
<dbReference type="Gene3D" id="2.40.170.20">
    <property type="entry name" value="TonB-dependent receptor, beta-barrel domain"/>
    <property type="match status" value="1"/>
</dbReference>
<dbReference type="RefSeq" id="WP_021170683.1">
    <property type="nucleotide sequence ID" value="NZ_CTRP01000014.1"/>
</dbReference>
<dbReference type="AlphaFoldDB" id="A0A0U1L5B5"/>
<dbReference type="InterPro" id="IPR012910">
    <property type="entry name" value="Plug_dom"/>
</dbReference>
<dbReference type="GO" id="GO:0009279">
    <property type="term" value="C:cell outer membrane"/>
    <property type="evidence" value="ECO:0007669"/>
    <property type="project" value="UniProtKB-SubCell"/>
</dbReference>
<dbReference type="Pfam" id="PF00593">
    <property type="entry name" value="TonB_dep_Rec_b-barrel"/>
    <property type="match status" value="1"/>
</dbReference>
<evidence type="ECO:0000256" key="12">
    <source>
        <dbReference type="SAM" id="SignalP"/>
    </source>
</evidence>
<evidence type="ECO:0000313" key="15">
    <source>
        <dbReference type="EMBL" id="CQR74695.1"/>
    </source>
</evidence>
<feature type="chain" id="PRO_5006710783" evidence="12">
    <location>
        <begin position="26"/>
        <end position="732"/>
    </location>
</feature>
<evidence type="ECO:0000256" key="1">
    <source>
        <dbReference type="ARBA" id="ARBA00004571"/>
    </source>
</evidence>
<dbReference type="CDD" id="cd01347">
    <property type="entry name" value="ligand_gated_channel"/>
    <property type="match status" value="1"/>
</dbReference>
<dbReference type="GO" id="GO:0015344">
    <property type="term" value="F:siderophore uptake transmembrane transporter activity"/>
    <property type="evidence" value="ECO:0007669"/>
    <property type="project" value="TreeGrafter"/>
</dbReference>
<feature type="domain" description="TonB-dependent receptor-like beta-barrel" evidence="13">
    <location>
        <begin position="244"/>
        <end position="706"/>
    </location>
</feature>
<proteinExistence type="inferred from homology"/>
<evidence type="ECO:0000259" key="13">
    <source>
        <dbReference type="Pfam" id="PF00593"/>
    </source>
</evidence>
<keyword evidence="3 10" id="KW-1134">Transmembrane beta strand</keyword>
<evidence type="ECO:0000256" key="5">
    <source>
        <dbReference type="ARBA" id="ARBA00022729"/>
    </source>
</evidence>
<dbReference type="PANTHER" id="PTHR30069:SF29">
    <property type="entry name" value="HEMOGLOBIN AND HEMOGLOBIN-HAPTOGLOBIN-BINDING PROTEIN 1-RELATED"/>
    <property type="match status" value="1"/>
</dbReference>
<dbReference type="Proteomes" id="UP000049855">
    <property type="component" value="Unassembled WGS sequence"/>
</dbReference>
<evidence type="ECO:0000256" key="9">
    <source>
        <dbReference type="ARBA" id="ARBA00023237"/>
    </source>
</evidence>
<gene>
    <name evidence="15" type="ORF">SpAn4DRAFT_1157</name>
</gene>
<dbReference type="Pfam" id="PF07715">
    <property type="entry name" value="Plug"/>
    <property type="match status" value="1"/>
</dbReference>
<dbReference type="EMBL" id="CTRP01000014">
    <property type="protein sequence ID" value="CQR74695.1"/>
    <property type="molecule type" value="Genomic_DNA"/>
</dbReference>
<evidence type="ECO:0000313" key="16">
    <source>
        <dbReference type="Proteomes" id="UP000049855"/>
    </source>
</evidence>
<evidence type="ECO:0000256" key="7">
    <source>
        <dbReference type="ARBA" id="ARBA00023136"/>
    </source>
</evidence>
<evidence type="ECO:0000256" key="8">
    <source>
        <dbReference type="ARBA" id="ARBA00023170"/>
    </source>
</evidence>
<keyword evidence="16" id="KW-1185">Reference proteome</keyword>
<name>A0A0U1L5B5_9FIRM</name>
<comment type="subcellular location">
    <subcellularLocation>
        <location evidence="1 10">Cell outer membrane</location>
        <topology evidence="1 10">Multi-pass membrane protein</topology>
    </subcellularLocation>
</comment>
<evidence type="ECO:0000256" key="6">
    <source>
        <dbReference type="ARBA" id="ARBA00023077"/>
    </source>
</evidence>
<organism evidence="15 16">
    <name type="scientific">Sporomusa ovata</name>
    <dbReference type="NCBI Taxonomy" id="2378"/>
    <lineage>
        <taxon>Bacteria</taxon>
        <taxon>Bacillati</taxon>
        <taxon>Bacillota</taxon>
        <taxon>Negativicutes</taxon>
        <taxon>Selenomonadales</taxon>
        <taxon>Sporomusaceae</taxon>
        <taxon>Sporomusa</taxon>
    </lineage>
</organism>
<sequence>MKKSKLSVIVSVMLLYSSFASVAGAEEAANTSSDVEEVEVTADRIKQINPVNITVVNADEIKAQGARNVAEALKDVSGLYITNNDAQGKSIAMFRGSDAENTRVFVDGIPLSPVGDGKVDLRAIPSENIEKIEVIKGAVPVIYGTNAPGGIIYITTKKAGDKAGQTVSITTGSHREKSIFASASGKNGKLSYLVDVKKENTDGYTAHAQGKDNYFDGKFNFDISPKASVTIVGSYTEKNYQIPNRIDPATGQIYSKGSLATVSSGDYLAYTYNWEYEPWKNKYIGMLYNQKLSDNNELSLRLYRTNENSHLKGFGWLQGNVADINNDWAHVYTDGTVKGLELQDTIRTSRANTVIWGYTHESRDYQQKQDSIMVWVDPNDKDQKKQYYLGMDHSNYEYTGKSFYLQDSANINQRLAVTFGFRHDDISDHAGLHLDSTRAIPDQRGKGTANKPQVSFNYSLADKTLLHGAFGKSYRWPNVTERLHPGGSYGETDIVNFFTKDPNTGETTDGHVPWYQWRDGTWHKYTSDCTYVLPEEAINREIGLTHSFHSGLKFDVTYFSKNITNMIKGQSYSYAPTSDPYYYNIPSVQMHGYEVQVSHQIAKRIKGFLSYSYTNAWDPIMMQQVCDVAPRKFSYGFNYTGQDGINAYLSMNYVGSYQSQFSTGNGNGNGDSNLAKTLTIPGHHTVDLRVSKRVNNEEYYVRVTNLLNEKYYSGFYLVAPGRYVEFGTNISF</sequence>
<dbReference type="InterPro" id="IPR037066">
    <property type="entry name" value="Plug_dom_sf"/>
</dbReference>
<evidence type="ECO:0000256" key="10">
    <source>
        <dbReference type="PROSITE-ProRule" id="PRU01360"/>
    </source>
</evidence>
<protein>
    <submittedName>
        <fullName evidence="15">Outer membrane vitamin B12 receptor BtuB</fullName>
    </submittedName>
</protein>
<keyword evidence="8 15" id="KW-0675">Receptor</keyword>
<dbReference type="InterPro" id="IPR000531">
    <property type="entry name" value="Beta-barrel_TonB"/>
</dbReference>
<evidence type="ECO:0000256" key="4">
    <source>
        <dbReference type="ARBA" id="ARBA00022692"/>
    </source>
</evidence>
<dbReference type="PANTHER" id="PTHR30069">
    <property type="entry name" value="TONB-DEPENDENT OUTER MEMBRANE RECEPTOR"/>
    <property type="match status" value="1"/>
</dbReference>